<dbReference type="OrthoDB" id="5458519at2"/>
<dbReference type="PANTHER" id="PTHR41709:SF2">
    <property type="entry name" value="CIRCADIAN CLOCK PROTEIN KAIB2"/>
    <property type="match status" value="1"/>
</dbReference>
<reference evidence="3 4" key="1">
    <citation type="submission" date="2018-06" db="EMBL/GenBank/DDBJ databases">
        <title>Sphaerisporangium craniellae sp. nov., isolated from a marine sponge in the South China Sea.</title>
        <authorList>
            <person name="Li L."/>
        </authorList>
    </citation>
    <scope>NUCLEOTIDE SEQUENCE [LARGE SCALE GENOMIC DNA]</scope>
    <source>
        <strain evidence="3 4">CCTCC AA 208026</strain>
    </source>
</reference>
<organism evidence="3 4">
    <name type="scientific">Sphaerisporangium album</name>
    <dbReference type="NCBI Taxonomy" id="509200"/>
    <lineage>
        <taxon>Bacteria</taxon>
        <taxon>Bacillati</taxon>
        <taxon>Actinomycetota</taxon>
        <taxon>Actinomycetes</taxon>
        <taxon>Streptosporangiales</taxon>
        <taxon>Streptosporangiaceae</taxon>
        <taxon>Sphaerisporangium</taxon>
    </lineage>
</organism>
<comment type="caution">
    <text evidence="3">The sequence shown here is derived from an EMBL/GenBank/DDBJ whole genome shotgun (WGS) entry which is preliminary data.</text>
</comment>
<dbReference type="Gene3D" id="3.40.30.10">
    <property type="entry name" value="Glutaredoxin"/>
    <property type="match status" value="1"/>
</dbReference>
<dbReference type="SUPFAM" id="SSF52833">
    <property type="entry name" value="Thioredoxin-like"/>
    <property type="match status" value="1"/>
</dbReference>
<evidence type="ECO:0000256" key="1">
    <source>
        <dbReference type="SAM" id="MobiDB-lite"/>
    </source>
</evidence>
<keyword evidence="4" id="KW-1185">Reference proteome</keyword>
<feature type="domain" description="KaiB" evidence="2">
    <location>
        <begin position="61"/>
        <end position="142"/>
    </location>
</feature>
<dbReference type="Proteomes" id="UP000253094">
    <property type="component" value="Unassembled WGS sequence"/>
</dbReference>
<sequence length="153" mass="16299">MGDAGVSARFVQRSWSRRYARYVAAIEAGRSQRSSRGGGVGGDDASGGGTAGARVTVYSFRLYVAGKTERSQTAEVNLRFLCDSRLPGGYEVEIVDASERPDLAEDGRILATPTVVRLAPLPQRRVIGDLSDHGRAAVALGLPAADELPPDRR</sequence>
<evidence type="ECO:0000313" key="3">
    <source>
        <dbReference type="EMBL" id="RCG32441.1"/>
    </source>
</evidence>
<accession>A0A367FQ85</accession>
<dbReference type="AlphaFoldDB" id="A0A367FQ85"/>
<evidence type="ECO:0000259" key="2">
    <source>
        <dbReference type="SMART" id="SM01248"/>
    </source>
</evidence>
<dbReference type="GO" id="GO:0048511">
    <property type="term" value="P:rhythmic process"/>
    <property type="evidence" value="ECO:0007669"/>
    <property type="project" value="InterPro"/>
</dbReference>
<feature type="compositionally biased region" description="Gly residues" evidence="1">
    <location>
        <begin position="36"/>
        <end position="51"/>
    </location>
</feature>
<dbReference type="InterPro" id="IPR039022">
    <property type="entry name" value="KaiB-like"/>
</dbReference>
<dbReference type="InterPro" id="IPR011649">
    <property type="entry name" value="KaiB_domain"/>
</dbReference>
<dbReference type="SMART" id="SM01248">
    <property type="entry name" value="KaiB"/>
    <property type="match status" value="1"/>
</dbReference>
<proteinExistence type="predicted"/>
<protein>
    <submittedName>
        <fullName evidence="3">Circadian clock protein KaiB</fullName>
    </submittedName>
</protein>
<name>A0A367FQ85_9ACTN</name>
<dbReference type="EMBL" id="QOIL01000002">
    <property type="protein sequence ID" value="RCG32441.1"/>
    <property type="molecule type" value="Genomic_DNA"/>
</dbReference>
<gene>
    <name evidence="3" type="ORF">DQ384_02740</name>
</gene>
<dbReference type="PANTHER" id="PTHR41709">
    <property type="entry name" value="KAIB-LIKE PROTEIN 1"/>
    <property type="match status" value="1"/>
</dbReference>
<feature type="region of interest" description="Disordered" evidence="1">
    <location>
        <begin position="32"/>
        <end position="51"/>
    </location>
</feature>
<dbReference type="Pfam" id="PF07689">
    <property type="entry name" value="KaiB"/>
    <property type="match status" value="1"/>
</dbReference>
<evidence type="ECO:0000313" key="4">
    <source>
        <dbReference type="Proteomes" id="UP000253094"/>
    </source>
</evidence>
<dbReference type="InterPro" id="IPR036249">
    <property type="entry name" value="Thioredoxin-like_sf"/>
</dbReference>
<dbReference type="CDD" id="cd02978">
    <property type="entry name" value="KaiB_like"/>
    <property type="match status" value="1"/>
</dbReference>